<feature type="region of interest" description="Disordered" evidence="1">
    <location>
        <begin position="49"/>
        <end position="77"/>
    </location>
</feature>
<accession>A0AAE0BKD8</accession>
<evidence type="ECO:0000313" key="3">
    <source>
        <dbReference type="Proteomes" id="UP001190700"/>
    </source>
</evidence>
<feature type="region of interest" description="Disordered" evidence="1">
    <location>
        <begin position="1"/>
        <end position="27"/>
    </location>
</feature>
<evidence type="ECO:0000313" key="2">
    <source>
        <dbReference type="EMBL" id="KAK3237470.1"/>
    </source>
</evidence>
<dbReference type="Proteomes" id="UP001190700">
    <property type="component" value="Unassembled WGS sequence"/>
</dbReference>
<protein>
    <submittedName>
        <fullName evidence="2">Uncharacterized protein</fullName>
    </submittedName>
</protein>
<organism evidence="2 3">
    <name type="scientific">Cymbomonas tetramitiformis</name>
    <dbReference type="NCBI Taxonomy" id="36881"/>
    <lineage>
        <taxon>Eukaryota</taxon>
        <taxon>Viridiplantae</taxon>
        <taxon>Chlorophyta</taxon>
        <taxon>Pyramimonadophyceae</taxon>
        <taxon>Pyramimonadales</taxon>
        <taxon>Pyramimonadaceae</taxon>
        <taxon>Cymbomonas</taxon>
    </lineage>
</organism>
<feature type="compositionally biased region" description="Polar residues" evidence="1">
    <location>
        <begin position="52"/>
        <end position="64"/>
    </location>
</feature>
<dbReference type="EMBL" id="LGRX02034580">
    <property type="protein sequence ID" value="KAK3237470.1"/>
    <property type="molecule type" value="Genomic_DNA"/>
</dbReference>
<feature type="compositionally biased region" description="Basic and acidic residues" evidence="1">
    <location>
        <begin position="8"/>
        <end position="25"/>
    </location>
</feature>
<sequence length="150" mass="16217">MGSVPSKTSEERSGSLPREATHERTASCQELQARCQALERENAELRQLVMDLQQSLPSQSSGHRSGSRPEEQPPATREQCVANLHPVGNLHCNERAPDLVIVATTTASDVAHQLGAYMKTALGASGTAAVWTEPECNLEELERQAISATQ</sequence>
<evidence type="ECO:0000256" key="1">
    <source>
        <dbReference type="SAM" id="MobiDB-lite"/>
    </source>
</evidence>
<proteinExistence type="predicted"/>
<dbReference type="AlphaFoldDB" id="A0AAE0BKD8"/>
<reference evidence="2 3" key="1">
    <citation type="journal article" date="2015" name="Genome Biol. Evol.">
        <title>Comparative Genomics of a Bacterivorous Green Alga Reveals Evolutionary Causalities and Consequences of Phago-Mixotrophic Mode of Nutrition.</title>
        <authorList>
            <person name="Burns J.A."/>
            <person name="Paasch A."/>
            <person name="Narechania A."/>
            <person name="Kim E."/>
        </authorList>
    </citation>
    <scope>NUCLEOTIDE SEQUENCE [LARGE SCALE GENOMIC DNA]</scope>
    <source>
        <strain evidence="2 3">PLY_AMNH</strain>
    </source>
</reference>
<keyword evidence="3" id="KW-1185">Reference proteome</keyword>
<name>A0AAE0BKD8_9CHLO</name>
<gene>
    <name evidence="2" type="ORF">CYMTET_52459</name>
</gene>
<comment type="caution">
    <text evidence="2">The sequence shown here is derived from an EMBL/GenBank/DDBJ whole genome shotgun (WGS) entry which is preliminary data.</text>
</comment>